<gene>
    <name evidence="7" type="ORF">INT44_008642</name>
</gene>
<dbReference type="FunFam" id="3.30.200.20:FF:000042">
    <property type="entry name" value="Aurora kinase A"/>
    <property type="match status" value="1"/>
</dbReference>
<dbReference type="SMART" id="SM00220">
    <property type="entry name" value="S_TKc"/>
    <property type="match status" value="1"/>
</dbReference>
<evidence type="ECO:0000259" key="6">
    <source>
        <dbReference type="PROSITE" id="PS50011"/>
    </source>
</evidence>
<dbReference type="AlphaFoldDB" id="A0A8H7PXB4"/>
<dbReference type="GO" id="GO:0005524">
    <property type="term" value="F:ATP binding"/>
    <property type="evidence" value="ECO:0007669"/>
    <property type="project" value="UniProtKB-KW"/>
</dbReference>
<evidence type="ECO:0000313" key="8">
    <source>
        <dbReference type="Proteomes" id="UP000612746"/>
    </source>
</evidence>
<dbReference type="PANTHER" id="PTHR24345:SF91">
    <property type="entry name" value="SERINE_THREONINE-PROTEIN KINASE PLK4"/>
    <property type="match status" value="1"/>
</dbReference>
<dbReference type="PANTHER" id="PTHR24345">
    <property type="entry name" value="SERINE/THREONINE-PROTEIN KINASE PLK"/>
    <property type="match status" value="1"/>
</dbReference>
<dbReference type="FunFam" id="1.10.510.10:FF:000571">
    <property type="entry name" value="Maternal embryonic leucine zipper kinase"/>
    <property type="match status" value="1"/>
</dbReference>
<evidence type="ECO:0000256" key="4">
    <source>
        <dbReference type="ARBA" id="ARBA00022777"/>
    </source>
</evidence>
<dbReference type="OrthoDB" id="541276at2759"/>
<keyword evidence="2" id="KW-0808">Transferase</keyword>
<evidence type="ECO:0000256" key="3">
    <source>
        <dbReference type="ARBA" id="ARBA00022741"/>
    </source>
</evidence>
<dbReference type="Gene3D" id="1.10.510.10">
    <property type="entry name" value="Transferase(Phosphotransferase) domain 1"/>
    <property type="match status" value="1"/>
</dbReference>
<dbReference type="SUPFAM" id="SSF56112">
    <property type="entry name" value="Protein kinase-like (PK-like)"/>
    <property type="match status" value="1"/>
</dbReference>
<evidence type="ECO:0000313" key="7">
    <source>
        <dbReference type="EMBL" id="KAG2181826.1"/>
    </source>
</evidence>
<evidence type="ECO:0000256" key="1">
    <source>
        <dbReference type="ARBA" id="ARBA00022527"/>
    </source>
</evidence>
<dbReference type="InterPro" id="IPR011009">
    <property type="entry name" value="Kinase-like_dom_sf"/>
</dbReference>
<feature type="domain" description="Protein kinase" evidence="6">
    <location>
        <begin position="21"/>
        <end position="292"/>
    </location>
</feature>
<sequence length="380" mass="42567">MNDTVDSIAGSKLDTILGGTYRLIEEIGTGSYGCLLLGQHVEFGSYHAIKVLTKSGLNAEQLTLQRAEIEIQQHLKHDNIVALERTIEDDDFVYIVLELCDQGDLFDYAVAHAGKGTSDDDQSLLQMAGNQIIEALVYLHDQGIYHRDIKLENILLQMPDISRDFKFKLADFGLATRQAYSNEYGCGSASYLAPEHFNPPTAQGYACASADVWSTGIFVLAILFGRNPWQEASLSDPVFAEYAQDNMVIKDLFPSISDEFLQLVQQCLALNPEDRPTMRQVWKEFQRIDHFLDQDNEDESDQAYGTYDTVSPVSIPQSKDAFKEIGFSYDSACCGSWSDLIDQEGDCDFNADPFGSDTDDLTRSSGDEDLFAQHDDSWWM</sequence>
<keyword evidence="1" id="KW-0723">Serine/threonine-protein kinase</keyword>
<evidence type="ECO:0000256" key="2">
    <source>
        <dbReference type="ARBA" id="ARBA00022679"/>
    </source>
</evidence>
<reference evidence="7" key="1">
    <citation type="submission" date="2020-12" db="EMBL/GenBank/DDBJ databases">
        <title>Metabolic potential, ecology and presence of endohyphal bacteria is reflected in genomic diversity of Mucoromycotina.</title>
        <authorList>
            <person name="Muszewska A."/>
            <person name="Okrasinska A."/>
            <person name="Steczkiewicz K."/>
            <person name="Drgas O."/>
            <person name="Orlowska M."/>
            <person name="Perlinska-Lenart U."/>
            <person name="Aleksandrzak-Piekarczyk T."/>
            <person name="Szatraj K."/>
            <person name="Zielenkiewicz U."/>
            <person name="Pilsyk S."/>
            <person name="Malc E."/>
            <person name="Mieczkowski P."/>
            <person name="Kruszewska J.S."/>
            <person name="Biernat P."/>
            <person name="Pawlowska J."/>
        </authorList>
    </citation>
    <scope>NUCLEOTIDE SEQUENCE</scope>
    <source>
        <strain evidence="7">WA0000051536</strain>
    </source>
</reference>
<dbReference type="PROSITE" id="PS50011">
    <property type="entry name" value="PROTEIN_KINASE_DOM"/>
    <property type="match status" value="1"/>
</dbReference>
<keyword evidence="4" id="KW-0418">Kinase</keyword>
<dbReference type="PROSITE" id="PS00108">
    <property type="entry name" value="PROTEIN_KINASE_ST"/>
    <property type="match status" value="1"/>
</dbReference>
<name>A0A8H7PXB4_9FUNG</name>
<dbReference type="InterPro" id="IPR000719">
    <property type="entry name" value="Prot_kinase_dom"/>
</dbReference>
<protein>
    <recommendedName>
        <fullName evidence="6">Protein kinase domain-containing protein</fullName>
    </recommendedName>
</protein>
<organism evidence="7 8">
    <name type="scientific">Umbelopsis vinacea</name>
    <dbReference type="NCBI Taxonomy" id="44442"/>
    <lineage>
        <taxon>Eukaryota</taxon>
        <taxon>Fungi</taxon>
        <taxon>Fungi incertae sedis</taxon>
        <taxon>Mucoromycota</taxon>
        <taxon>Mucoromycotina</taxon>
        <taxon>Umbelopsidomycetes</taxon>
        <taxon>Umbelopsidales</taxon>
        <taxon>Umbelopsidaceae</taxon>
        <taxon>Umbelopsis</taxon>
    </lineage>
</organism>
<keyword evidence="3" id="KW-0547">Nucleotide-binding</keyword>
<keyword evidence="8" id="KW-1185">Reference proteome</keyword>
<dbReference type="GO" id="GO:0005634">
    <property type="term" value="C:nucleus"/>
    <property type="evidence" value="ECO:0007669"/>
    <property type="project" value="TreeGrafter"/>
</dbReference>
<accession>A0A8H7PXB4</accession>
<dbReference type="Proteomes" id="UP000612746">
    <property type="component" value="Unassembled WGS sequence"/>
</dbReference>
<comment type="caution">
    <text evidence="7">The sequence shown here is derived from an EMBL/GenBank/DDBJ whole genome shotgun (WGS) entry which is preliminary data.</text>
</comment>
<evidence type="ECO:0000256" key="5">
    <source>
        <dbReference type="ARBA" id="ARBA00022840"/>
    </source>
</evidence>
<proteinExistence type="predicted"/>
<keyword evidence="5" id="KW-0067">ATP-binding</keyword>
<dbReference type="GO" id="GO:0004674">
    <property type="term" value="F:protein serine/threonine kinase activity"/>
    <property type="evidence" value="ECO:0007669"/>
    <property type="project" value="UniProtKB-KW"/>
</dbReference>
<dbReference type="Pfam" id="PF00069">
    <property type="entry name" value="Pkinase"/>
    <property type="match status" value="1"/>
</dbReference>
<dbReference type="InterPro" id="IPR008271">
    <property type="entry name" value="Ser/Thr_kinase_AS"/>
</dbReference>
<dbReference type="EMBL" id="JAEPRA010000008">
    <property type="protein sequence ID" value="KAG2181826.1"/>
    <property type="molecule type" value="Genomic_DNA"/>
</dbReference>